<dbReference type="AlphaFoldDB" id="A0A841U4C8"/>
<proteinExistence type="predicted"/>
<organism evidence="1 2">
    <name type="scientific">Cohnella xylanilytica</name>
    <dbReference type="NCBI Taxonomy" id="557555"/>
    <lineage>
        <taxon>Bacteria</taxon>
        <taxon>Bacillati</taxon>
        <taxon>Bacillota</taxon>
        <taxon>Bacilli</taxon>
        <taxon>Bacillales</taxon>
        <taxon>Paenibacillaceae</taxon>
        <taxon>Cohnella</taxon>
    </lineage>
</organism>
<gene>
    <name evidence="1" type="ORF">H7B90_23680</name>
</gene>
<evidence type="ECO:0000313" key="1">
    <source>
        <dbReference type="EMBL" id="MBB6694402.1"/>
    </source>
</evidence>
<comment type="caution">
    <text evidence="1">The sequence shown here is derived from an EMBL/GenBank/DDBJ whole genome shotgun (WGS) entry which is preliminary data.</text>
</comment>
<accession>A0A841U4C8</accession>
<dbReference type="EMBL" id="JACJVR010000090">
    <property type="protein sequence ID" value="MBB6694402.1"/>
    <property type="molecule type" value="Genomic_DNA"/>
</dbReference>
<protein>
    <submittedName>
        <fullName evidence="1">Uncharacterized protein</fullName>
    </submittedName>
</protein>
<evidence type="ECO:0000313" key="2">
    <source>
        <dbReference type="Proteomes" id="UP000553776"/>
    </source>
</evidence>
<dbReference type="RefSeq" id="WP_185138370.1">
    <property type="nucleotide sequence ID" value="NZ_JACJVR010000090.1"/>
</dbReference>
<keyword evidence="2" id="KW-1185">Reference proteome</keyword>
<reference evidence="1 2" key="1">
    <citation type="submission" date="2020-08" db="EMBL/GenBank/DDBJ databases">
        <title>Cohnella phylogeny.</title>
        <authorList>
            <person name="Dunlap C."/>
        </authorList>
    </citation>
    <scope>NUCLEOTIDE SEQUENCE [LARGE SCALE GENOMIC DNA]</scope>
    <source>
        <strain evidence="1 2">DSM 25239</strain>
    </source>
</reference>
<sequence length="93" mass="10620">MNNKLTMWYEPNNSEAIKAEVRERVKRQYGFSEGELVSIGGGFKFLFDDETNGEIEVTFTTEPNVTGLKVTVAGTWPWEVIEIYNLLPQYPGK</sequence>
<dbReference type="Proteomes" id="UP000553776">
    <property type="component" value="Unassembled WGS sequence"/>
</dbReference>
<name>A0A841U4C8_9BACL</name>